<feature type="binding site" evidence="18">
    <location>
        <position position="295"/>
    </location>
    <ligand>
        <name>Mg(2+)</name>
        <dbReference type="ChEBI" id="CHEBI:18420"/>
        <label>1</label>
    </ligand>
</feature>
<keyword evidence="7 16" id="KW-0067">ATP-binding</keyword>
<dbReference type="Pfam" id="PF17927">
    <property type="entry name" value="Ins134_P3_kin_N"/>
    <property type="match status" value="1"/>
</dbReference>
<feature type="binding site" evidence="17">
    <location>
        <position position="108"/>
    </location>
    <ligand>
        <name>ATP</name>
        <dbReference type="ChEBI" id="CHEBI:30616"/>
    </ligand>
</feature>
<feature type="region of interest" description="Disordered" evidence="19">
    <location>
        <begin position="331"/>
        <end position="363"/>
    </location>
</feature>
<evidence type="ECO:0000313" key="21">
    <source>
        <dbReference type="EMBL" id="CAB3382726.1"/>
    </source>
</evidence>
<organism evidence="21 22">
    <name type="scientific">Cloeon dipterum</name>
    <dbReference type="NCBI Taxonomy" id="197152"/>
    <lineage>
        <taxon>Eukaryota</taxon>
        <taxon>Metazoa</taxon>
        <taxon>Ecdysozoa</taxon>
        <taxon>Arthropoda</taxon>
        <taxon>Hexapoda</taxon>
        <taxon>Insecta</taxon>
        <taxon>Pterygota</taxon>
        <taxon>Palaeoptera</taxon>
        <taxon>Ephemeroptera</taxon>
        <taxon>Pisciforma</taxon>
        <taxon>Baetidae</taxon>
        <taxon>Cloeon</taxon>
    </lineage>
</organism>
<evidence type="ECO:0000256" key="6">
    <source>
        <dbReference type="ARBA" id="ARBA00022777"/>
    </source>
</evidence>
<dbReference type="FunFam" id="3.30.470.20:FF:000047">
    <property type="entry name" value="Inositol-tetrakisphosphate 1-kinase 4"/>
    <property type="match status" value="1"/>
</dbReference>
<feature type="binding site" evidence="18">
    <location>
        <position position="297"/>
    </location>
    <ligand>
        <name>Mg(2+)</name>
        <dbReference type="ChEBI" id="CHEBI:18420"/>
        <label>2</label>
    </ligand>
</feature>
<dbReference type="GO" id="GO:0052725">
    <property type="term" value="F:inositol-1,3,4-trisphosphate 6-kinase activity"/>
    <property type="evidence" value="ECO:0007669"/>
    <property type="project" value="InterPro"/>
</dbReference>
<evidence type="ECO:0000256" key="13">
    <source>
        <dbReference type="ARBA" id="ARBA00033674"/>
    </source>
</evidence>
<feature type="binding site" evidence="17">
    <location>
        <position position="215"/>
    </location>
    <ligand>
        <name>ATP</name>
        <dbReference type="ChEBI" id="CHEBI:30616"/>
    </ligand>
</feature>
<evidence type="ECO:0000259" key="20">
    <source>
        <dbReference type="PROSITE" id="PS50975"/>
    </source>
</evidence>
<dbReference type="PROSITE" id="PS50975">
    <property type="entry name" value="ATP_GRASP"/>
    <property type="match status" value="1"/>
</dbReference>
<proteinExistence type="inferred from homology"/>
<comment type="catalytic activity">
    <reaction evidence="15">
        <text>1D-myo-inositol 1,3,4-trisphosphate + 1D-myo-inositol 1,3,4,5,6-pentakisphosphate = 1D-myo-inositol 3,4,5,6-tetrakisphosphate + 1D-myo-inositol 1,3,4,6-tetrakisphosphate</text>
        <dbReference type="Rhea" id="RHEA:70263"/>
        <dbReference type="ChEBI" id="CHEBI:57539"/>
        <dbReference type="ChEBI" id="CHEBI:57660"/>
        <dbReference type="ChEBI" id="CHEBI:57733"/>
        <dbReference type="ChEBI" id="CHEBI:58414"/>
    </reaction>
    <physiologicalReaction direction="left-to-right" evidence="15">
        <dbReference type="Rhea" id="RHEA:70264"/>
    </physiologicalReaction>
    <physiologicalReaction direction="right-to-left" evidence="15">
        <dbReference type="Rhea" id="RHEA:70265"/>
    </physiologicalReaction>
</comment>
<dbReference type="GO" id="GO:0016853">
    <property type="term" value="F:isomerase activity"/>
    <property type="evidence" value="ECO:0007669"/>
    <property type="project" value="UniProtKB-KW"/>
</dbReference>
<dbReference type="GO" id="GO:0005524">
    <property type="term" value="F:ATP binding"/>
    <property type="evidence" value="ECO:0007669"/>
    <property type="project" value="UniProtKB-UniRule"/>
</dbReference>
<protein>
    <recommendedName>
        <fullName evidence="2 16">Inositol-tetrakisphosphate 1-kinase</fullName>
        <ecNumber evidence="16">2.7.1.134</ecNumber>
    </recommendedName>
</protein>
<evidence type="ECO:0000256" key="2">
    <source>
        <dbReference type="ARBA" id="ARBA00014968"/>
    </source>
</evidence>
<evidence type="ECO:0000256" key="15">
    <source>
        <dbReference type="ARBA" id="ARBA00049058"/>
    </source>
</evidence>
<dbReference type="InterPro" id="IPR040464">
    <property type="entry name" value="InsP(3)kin_ATP-grasp"/>
</dbReference>
<evidence type="ECO:0000256" key="16">
    <source>
        <dbReference type="PIRNR" id="PIRNR038186"/>
    </source>
</evidence>
<evidence type="ECO:0000256" key="11">
    <source>
        <dbReference type="ARBA" id="ARBA00033624"/>
    </source>
</evidence>
<comment type="function">
    <text evidence="16">Kinase that can phosphorylate various inositol polyphosphate such as Ins(3,4,5,6)P4 or Ins(1,3,4)P3.</text>
</comment>
<dbReference type="GO" id="GO:0047325">
    <property type="term" value="F:inositol-3,4,5,6-tetrakisphosphate 1-kinase activity"/>
    <property type="evidence" value="ECO:0007669"/>
    <property type="project" value="UniProtKB-EC"/>
</dbReference>
<dbReference type="PIRSF" id="PIRSF038186">
    <property type="entry name" value="ITPK"/>
    <property type="match status" value="1"/>
</dbReference>
<dbReference type="GO" id="GO:0000287">
    <property type="term" value="F:magnesium ion binding"/>
    <property type="evidence" value="ECO:0007669"/>
    <property type="project" value="InterPro"/>
</dbReference>
<evidence type="ECO:0000256" key="19">
    <source>
        <dbReference type="SAM" id="MobiDB-lite"/>
    </source>
</evidence>
<comment type="catalytic activity">
    <reaction evidence="11">
        <text>1D-myo-inositol 3,4,6-trisphosphate + ATP = 1D-myo-inositol 1,3,4,6-tetrakisphosphate + ADP + H(+)</text>
        <dbReference type="Rhea" id="RHEA:70287"/>
        <dbReference type="ChEBI" id="CHEBI:15378"/>
        <dbReference type="ChEBI" id="CHEBI:30616"/>
        <dbReference type="ChEBI" id="CHEBI:57660"/>
        <dbReference type="ChEBI" id="CHEBI:189099"/>
        <dbReference type="ChEBI" id="CHEBI:456216"/>
    </reaction>
    <physiologicalReaction direction="left-to-right" evidence="11">
        <dbReference type="Rhea" id="RHEA:70288"/>
    </physiologicalReaction>
    <physiologicalReaction direction="right-to-left" evidence="11">
        <dbReference type="Rhea" id="RHEA:70289"/>
    </physiologicalReaction>
</comment>
<comment type="similarity">
    <text evidence="1 16">Belongs to the ITPK1 family.</text>
</comment>
<dbReference type="SUPFAM" id="SSF56059">
    <property type="entry name" value="Glutathione synthetase ATP-binding domain-like"/>
    <property type="match status" value="1"/>
</dbReference>
<comment type="caution">
    <text evidence="21">The sequence shown here is derived from an EMBL/GenBank/DDBJ whole genome shotgun (WGS) entry which is preliminary data.</text>
</comment>
<evidence type="ECO:0000256" key="17">
    <source>
        <dbReference type="PIRSR" id="PIRSR038186-1"/>
    </source>
</evidence>
<dbReference type="Proteomes" id="UP000494165">
    <property type="component" value="Unassembled WGS sequence"/>
</dbReference>
<dbReference type="OrthoDB" id="25308at2759"/>
<feature type="binding site" evidence="18">
    <location>
        <position position="295"/>
    </location>
    <ligand>
        <name>Mg(2+)</name>
        <dbReference type="ChEBI" id="CHEBI:18420"/>
        <label>2</label>
    </ligand>
</feature>
<evidence type="ECO:0000256" key="7">
    <source>
        <dbReference type="ARBA" id="ARBA00022840"/>
    </source>
</evidence>
<dbReference type="InterPro" id="IPR041429">
    <property type="entry name" value="ITPK1_N"/>
</dbReference>
<comment type="subunit">
    <text evidence="16">Monomer.</text>
</comment>
<feature type="binding site" evidence="18">
    <location>
        <position position="281"/>
    </location>
    <ligand>
        <name>Mg(2+)</name>
        <dbReference type="ChEBI" id="CHEBI:18420"/>
        <label>1</label>
    </ligand>
</feature>
<comment type="cofactor">
    <cofactor evidence="16 18">
        <name>Mg(2+)</name>
        <dbReference type="ChEBI" id="CHEBI:18420"/>
    </cofactor>
    <text evidence="16 18">Binds 2 magnesium ions per subunit.</text>
</comment>
<keyword evidence="22" id="KW-1185">Reference proteome</keyword>
<dbReference type="Gene3D" id="3.30.1490.220">
    <property type="match status" value="1"/>
</dbReference>
<evidence type="ECO:0000256" key="14">
    <source>
        <dbReference type="ARBA" id="ARBA00047728"/>
    </source>
</evidence>
<dbReference type="EC" id="2.7.1.134" evidence="16"/>
<dbReference type="InterPro" id="IPR008656">
    <property type="entry name" value="Inositol_tetrakis-P_1-kinase"/>
</dbReference>
<comment type="catalytic activity">
    <reaction evidence="12">
        <text>1D-myo-inositol 3,4,5,6-tetrakisphosphate + ATP = 1D-myo-inositol 1,3,4,5,6-pentakisphosphate + ADP + H(+)</text>
        <dbReference type="Rhea" id="RHEA:12452"/>
        <dbReference type="ChEBI" id="CHEBI:15378"/>
        <dbReference type="ChEBI" id="CHEBI:30616"/>
        <dbReference type="ChEBI" id="CHEBI:57539"/>
        <dbReference type="ChEBI" id="CHEBI:57733"/>
        <dbReference type="ChEBI" id="CHEBI:456216"/>
        <dbReference type="EC" id="2.7.1.134"/>
    </reaction>
    <physiologicalReaction direction="left-to-right" evidence="12">
        <dbReference type="Rhea" id="RHEA:12453"/>
    </physiologicalReaction>
    <physiologicalReaction direction="right-to-left" evidence="12">
        <dbReference type="Rhea" id="RHEA:12454"/>
    </physiologicalReaction>
</comment>
<feature type="domain" description="ATP-grasp" evidence="20">
    <location>
        <begin position="117"/>
        <end position="328"/>
    </location>
</feature>
<dbReference type="GO" id="GO:0005737">
    <property type="term" value="C:cytoplasm"/>
    <property type="evidence" value="ECO:0007669"/>
    <property type="project" value="TreeGrafter"/>
</dbReference>
<feature type="binding site" evidence="17">
    <location>
        <begin position="189"/>
        <end position="200"/>
    </location>
    <ligand>
        <name>ATP</name>
        <dbReference type="ChEBI" id="CHEBI:30616"/>
    </ligand>
</feature>
<dbReference type="AlphaFoldDB" id="A0A8S1DR14"/>
<name>A0A8S1DR14_9INSE</name>
<comment type="catalytic activity">
    <reaction evidence="13">
        <text>1D-myo-inositol 1,3,4-trisphosphate + ATP = 1D-myo-inositol 1,3,4,6-tetrakisphosphate + ADP + H(+)</text>
        <dbReference type="Rhea" id="RHEA:20940"/>
        <dbReference type="ChEBI" id="CHEBI:15378"/>
        <dbReference type="ChEBI" id="CHEBI:30616"/>
        <dbReference type="ChEBI" id="CHEBI:57660"/>
        <dbReference type="ChEBI" id="CHEBI:58414"/>
        <dbReference type="ChEBI" id="CHEBI:456216"/>
        <dbReference type="EC" id="2.7.1.159"/>
    </reaction>
    <physiologicalReaction direction="left-to-right" evidence="13">
        <dbReference type="Rhea" id="RHEA:20941"/>
    </physiologicalReaction>
    <physiologicalReaction direction="right-to-left" evidence="13">
        <dbReference type="Rhea" id="RHEA:20942"/>
    </physiologicalReaction>
</comment>
<evidence type="ECO:0000256" key="5">
    <source>
        <dbReference type="ARBA" id="ARBA00022741"/>
    </source>
</evidence>
<dbReference type="InterPro" id="IPR011761">
    <property type="entry name" value="ATP-grasp"/>
</dbReference>
<feature type="binding site" evidence="17">
    <location>
        <position position="157"/>
    </location>
    <ligand>
        <name>ATP</name>
        <dbReference type="ChEBI" id="CHEBI:30616"/>
    </ligand>
</feature>
<dbReference type="GO" id="GO:0032957">
    <property type="term" value="P:inositol trisphosphate metabolic process"/>
    <property type="evidence" value="ECO:0007669"/>
    <property type="project" value="InterPro"/>
</dbReference>
<feature type="binding site" evidence="17">
    <location>
        <position position="20"/>
    </location>
    <ligand>
        <name>1D-myo-inositol 1,3,4-trisphosphate</name>
        <dbReference type="ChEBI" id="CHEBI:58414"/>
    </ligand>
</feature>
<keyword evidence="6 16" id="KW-0418">Kinase</keyword>
<comment type="catalytic activity">
    <reaction evidence="10">
        <text>1D-myo-inositol 1,3,4-trisphosphate + ATP = 1D-myo-inositol 1,3,4,5-tetrakisphosphate + ADP + H(+)</text>
        <dbReference type="Rhea" id="RHEA:13253"/>
        <dbReference type="ChEBI" id="CHEBI:15378"/>
        <dbReference type="ChEBI" id="CHEBI:30616"/>
        <dbReference type="ChEBI" id="CHEBI:57895"/>
        <dbReference type="ChEBI" id="CHEBI:58414"/>
        <dbReference type="ChEBI" id="CHEBI:456216"/>
        <dbReference type="EC" id="2.7.1.159"/>
    </reaction>
    <physiologicalReaction direction="left-to-right" evidence="10">
        <dbReference type="Rhea" id="RHEA:13254"/>
    </physiologicalReaction>
    <physiologicalReaction direction="right-to-left" evidence="10">
        <dbReference type="Rhea" id="RHEA:13255"/>
    </physiologicalReaction>
</comment>
<accession>A0A8S1DR14</accession>
<evidence type="ECO:0000256" key="3">
    <source>
        <dbReference type="ARBA" id="ARBA00022679"/>
    </source>
</evidence>
<sequence length="363" mass="39962">MLPSKQPACQVIGYWMSEKKSQKLNWSEFAGVCKLNGIELVKLDLQKPLDTQGPFTAILHKLTDIIALATQKDAKAQAMMDNIESFLDAHPEVAVIDPLPNVRQLLDRSLSYSVIRSSDLEKIDVFTPTYVELNSDDVQVNLSKLASGGVKFPFVCKPQVAHGSSNAHKMSIIFNEAGVADCKPPCVAQTFINHNALLYKIFSVGDDHFVVERPSLKNFYSSDQKTIHFDSHDVSKADSSSALSILDPEDKVGDKQPDADRFSKIAHILNKALGMALLGIDVVIENGTNRYAIIDINAYPGYDGYPNFFNSLLSCIQNTIKSHKKRLESGFDTGYSSDEKKKNLPIGRTHKKSSGHANSSTGS</sequence>
<dbReference type="PANTHER" id="PTHR14217">
    <property type="entry name" value="INOSITOL-TETRAKISPHOSPHATE 1-KINASE"/>
    <property type="match status" value="1"/>
</dbReference>
<feature type="binding site" evidence="17">
    <location>
        <position position="61"/>
    </location>
    <ligand>
        <name>1D-myo-inositol 1,3,4-trisphosphate</name>
        <dbReference type="ChEBI" id="CHEBI:58414"/>
    </ligand>
</feature>
<gene>
    <name evidence="21" type="ORF">CLODIP_2_CD12641</name>
</gene>
<feature type="binding site" evidence="17">
    <location>
        <position position="301"/>
    </location>
    <ligand>
        <name>1D-myo-inositol 1,3,4-trisphosphate</name>
        <dbReference type="ChEBI" id="CHEBI:58414"/>
    </ligand>
</feature>
<keyword evidence="8 16" id="KW-0460">Magnesium</keyword>
<evidence type="ECO:0000256" key="1">
    <source>
        <dbReference type="ARBA" id="ARBA00009601"/>
    </source>
</evidence>
<evidence type="ECO:0000256" key="8">
    <source>
        <dbReference type="ARBA" id="ARBA00022842"/>
    </source>
</evidence>
<reference evidence="21 22" key="1">
    <citation type="submission" date="2020-04" db="EMBL/GenBank/DDBJ databases">
        <authorList>
            <person name="Alioto T."/>
            <person name="Alioto T."/>
            <person name="Gomez Garrido J."/>
        </authorList>
    </citation>
    <scope>NUCLEOTIDE SEQUENCE [LARGE SCALE GENOMIC DNA]</scope>
</reference>
<keyword evidence="5 16" id="KW-0547">Nucleotide-binding</keyword>
<dbReference type="EMBL" id="CADEPI010000281">
    <property type="protein sequence ID" value="CAB3382726.1"/>
    <property type="molecule type" value="Genomic_DNA"/>
</dbReference>
<comment type="catalytic activity">
    <reaction evidence="14">
        <text>1D-myo-inositol 1,3,4-trisphosphate + 1D-myo-inositol 1,3,4,5,6-pentakisphosphate = 1D-myo-inositol 3,4,5,6-tetrakisphosphate + 1D-myo-inositol 1,3,4,5-tetrakisphosphate</text>
        <dbReference type="Rhea" id="RHEA:70271"/>
        <dbReference type="ChEBI" id="CHEBI:57539"/>
        <dbReference type="ChEBI" id="CHEBI:57733"/>
        <dbReference type="ChEBI" id="CHEBI:57895"/>
        <dbReference type="ChEBI" id="CHEBI:58414"/>
    </reaction>
    <physiologicalReaction direction="left-to-right" evidence="14">
        <dbReference type="Rhea" id="RHEA:70272"/>
    </physiologicalReaction>
    <physiologicalReaction direction="right-to-left" evidence="14">
        <dbReference type="Rhea" id="RHEA:70273"/>
    </physiologicalReaction>
</comment>
<dbReference type="Pfam" id="PF05770">
    <property type="entry name" value="Ins134_P3_kin"/>
    <property type="match status" value="1"/>
</dbReference>
<evidence type="ECO:0000313" key="22">
    <source>
        <dbReference type="Proteomes" id="UP000494165"/>
    </source>
</evidence>
<keyword evidence="3 16" id="KW-0808">Transferase</keyword>
<feature type="binding site" evidence="17">
    <location>
        <position position="297"/>
    </location>
    <ligand>
        <name>1D-myo-inositol 1,3,4-trisphosphate</name>
        <dbReference type="ChEBI" id="CHEBI:58414"/>
    </ligand>
</feature>
<evidence type="ECO:0000256" key="12">
    <source>
        <dbReference type="ARBA" id="ARBA00033645"/>
    </source>
</evidence>
<evidence type="ECO:0000256" key="18">
    <source>
        <dbReference type="PIRSR" id="PIRSR038186-2"/>
    </source>
</evidence>
<dbReference type="Gene3D" id="3.40.50.11370">
    <property type="match status" value="1"/>
</dbReference>
<dbReference type="GO" id="GO:0052726">
    <property type="term" value="F:inositol-1,3,4-trisphosphate 5-kinase activity"/>
    <property type="evidence" value="ECO:0007669"/>
    <property type="project" value="InterPro"/>
</dbReference>
<evidence type="ECO:0000256" key="4">
    <source>
        <dbReference type="ARBA" id="ARBA00022723"/>
    </source>
</evidence>
<keyword evidence="9" id="KW-0413">Isomerase</keyword>
<evidence type="ECO:0000256" key="9">
    <source>
        <dbReference type="ARBA" id="ARBA00023235"/>
    </source>
</evidence>
<feature type="binding site" evidence="17">
    <location>
        <position position="168"/>
    </location>
    <ligand>
        <name>1D-myo-inositol 1,3,4-trisphosphate</name>
        <dbReference type="ChEBI" id="CHEBI:58414"/>
    </ligand>
</feature>
<feature type="binding site" evidence="17">
    <location>
        <position position="200"/>
    </location>
    <ligand>
        <name>1D-myo-inositol 1,3,4-trisphosphate</name>
        <dbReference type="ChEBI" id="CHEBI:58414"/>
    </ligand>
</feature>
<evidence type="ECO:0000256" key="10">
    <source>
        <dbReference type="ARBA" id="ARBA00033609"/>
    </source>
</evidence>
<dbReference type="PANTHER" id="PTHR14217:SF1">
    <property type="entry name" value="INOSITOL-TETRAKISPHOSPHATE 1-KINASE"/>
    <property type="match status" value="1"/>
</dbReference>
<keyword evidence="4 16" id="KW-0479">Metal-binding</keyword>